<dbReference type="GO" id="GO:0016020">
    <property type="term" value="C:membrane"/>
    <property type="evidence" value="ECO:0007669"/>
    <property type="project" value="InterPro"/>
</dbReference>
<dbReference type="GO" id="GO:0000155">
    <property type="term" value="F:phosphorelay sensor kinase activity"/>
    <property type="evidence" value="ECO:0007669"/>
    <property type="project" value="InterPro"/>
</dbReference>
<comment type="catalytic activity">
    <reaction evidence="1">
        <text>ATP + protein L-histidine = ADP + protein N-phospho-L-histidine.</text>
        <dbReference type="EC" id="2.7.13.3"/>
    </reaction>
</comment>
<dbReference type="Gene3D" id="1.20.5.1930">
    <property type="match status" value="1"/>
</dbReference>
<protein>
    <recommendedName>
        <fullName evidence="2">histidine kinase</fullName>
        <ecNumber evidence="2">2.7.13.3</ecNumber>
    </recommendedName>
</protein>
<name>A0A3B0BGI6_9ACTN</name>
<dbReference type="GO" id="GO:0046983">
    <property type="term" value="F:protein dimerization activity"/>
    <property type="evidence" value="ECO:0007669"/>
    <property type="project" value="InterPro"/>
</dbReference>
<dbReference type="GO" id="GO:0005524">
    <property type="term" value="F:ATP binding"/>
    <property type="evidence" value="ECO:0007669"/>
    <property type="project" value="UniProtKB-KW"/>
</dbReference>
<evidence type="ECO:0000259" key="10">
    <source>
        <dbReference type="Pfam" id="PF07730"/>
    </source>
</evidence>
<dbReference type="InterPro" id="IPR050482">
    <property type="entry name" value="Sensor_HK_TwoCompSys"/>
</dbReference>
<keyword evidence="8" id="KW-0902">Two-component regulatory system</keyword>
<evidence type="ECO:0000256" key="4">
    <source>
        <dbReference type="ARBA" id="ARBA00022679"/>
    </source>
</evidence>
<evidence type="ECO:0000256" key="5">
    <source>
        <dbReference type="ARBA" id="ARBA00022741"/>
    </source>
</evidence>
<evidence type="ECO:0000256" key="2">
    <source>
        <dbReference type="ARBA" id="ARBA00012438"/>
    </source>
</evidence>
<reference evidence="11 12" key="1">
    <citation type="journal article" date="2015" name="Antonie Van Leeuwenhoek">
        <title>Streptomyces klenkii sp. nov., isolated from deep marine sediment.</title>
        <authorList>
            <person name="Veyisoglu A."/>
            <person name="Sahin N."/>
        </authorList>
    </citation>
    <scope>NUCLEOTIDE SEQUENCE [LARGE SCALE GENOMIC DNA]</scope>
    <source>
        <strain evidence="11 12">KCTC 29202</strain>
    </source>
</reference>
<keyword evidence="3" id="KW-0597">Phosphoprotein</keyword>
<dbReference type="SUPFAM" id="SSF55874">
    <property type="entry name" value="ATPase domain of HSP90 chaperone/DNA topoisomerase II/histidine kinase"/>
    <property type="match status" value="1"/>
</dbReference>
<accession>A0A3B0BGI6</accession>
<sequence>MCSVSGSSVIDSGITRICPENGASAASRRSARVSIRTKAGLSSTASMRSPGPSRAAMARVTVPVPAPTSRTRTGPRRPKAGSAFTHPQQSLWATRSYGPLAVLLVALAFGLWADSRRKLVTSLADQVDHLQVERELRAEAARLEERTRIAAEMHDVLAHRLTVIALHTGALQRRGATLPGPVADRIGLLRTASTDALDDLRDVLGALRRHGSAEPADAREPGLRALSTLLDEARAAGQEIDAAVGGDAGAVPASHRLAVHRLVQKALTNARKHAAGARVRVEVRYGPPESTVVVRNPDGRRSGAAGSDYGLIGLAERVDALGGCLAYGPTGAGGWEVTAGIPQDCRRNEGAA</sequence>
<evidence type="ECO:0000313" key="11">
    <source>
        <dbReference type="EMBL" id="RKN71469.1"/>
    </source>
</evidence>
<evidence type="ECO:0000313" key="12">
    <source>
        <dbReference type="Proteomes" id="UP000270343"/>
    </source>
</evidence>
<dbReference type="Pfam" id="PF07730">
    <property type="entry name" value="HisKA_3"/>
    <property type="match status" value="1"/>
</dbReference>
<keyword evidence="4" id="KW-0808">Transferase</keyword>
<proteinExistence type="predicted"/>
<feature type="domain" description="Signal transduction histidine kinase subgroup 3 dimerisation and phosphoacceptor" evidence="10">
    <location>
        <begin position="145"/>
        <end position="209"/>
    </location>
</feature>
<gene>
    <name evidence="11" type="ORF">D7231_15740</name>
</gene>
<dbReference type="AlphaFoldDB" id="A0A3B0BGI6"/>
<keyword evidence="7" id="KW-0067">ATP-binding</keyword>
<evidence type="ECO:0000256" key="3">
    <source>
        <dbReference type="ARBA" id="ARBA00022553"/>
    </source>
</evidence>
<dbReference type="InterPro" id="IPR036890">
    <property type="entry name" value="HATPase_C_sf"/>
</dbReference>
<keyword evidence="6 11" id="KW-0418">Kinase</keyword>
<dbReference type="PANTHER" id="PTHR24421:SF10">
    <property type="entry name" value="NITRATE_NITRITE SENSOR PROTEIN NARQ"/>
    <property type="match status" value="1"/>
</dbReference>
<evidence type="ECO:0000256" key="7">
    <source>
        <dbReference type="ARBA" id="ARBA00022840"/>
    </source>
</evidence>
<dbReference type="InterPro" id="IPR011712">
    <property type="entry name" value="Sig_transdc_His_kin_sub3_dim/P"/>
</dbReference>
<evidence type="ECO:0000256" key="8">
    <source>
        <dbReference type="ARBA" id="ARBA00023012"/>
    </source>
</evidence>
<evidence type="ECO:0000256" key="6">
    <source>
        <dbReference type="ARBA" id="ARBA00022777"/>
    </source>
</evidence>
<evidence type="ECO:0000256" key="1">
    <source>
        <dbReference type="ARBA" id="ARBA00000085"/>
    </source>
</evidence>
<keyword evidence="5" id="KW-0547">Nucleotide-binding</keyword>
<dbReference type="Gene3D" id="3.30.565.10">
    <property type="entry name" value="Histidine kinase-like ATPase, C-terminal domain"/>
    <property type="match status" value="1"/>
</dbReference>
<dbReference type="PANTHER" id="PTHR24421">
    <property type="entry name" value="NITRATE/NITRITE SENSOR PROTEIN NARX-RELATED"/>
    <property type="match status" value="1"/>
</dbReference>
<dbReference type="EC" id="2.7.13.3" evidence="2"/>
<dbReference type="EMBL" id="RBAM01000006">
    <property type="protein sequence ID" value="RKN71469.1"/>
    <property type="molecule type" value="Genomic_DNA"/>
</dbReference>
<comment type="caution">
    <text evidence="11">The sequence shown here is derived from an EMBL/GenBank/DDBJ whole genome shotgun (WGS) entry which is preliminary data.</text>
</comment>
<feature type="region of interest" description="Disordered" evidence="9">
    <location>
        <begin position="25"/>
        <end position="87"/>
    </location>
</feature>
<keyword evidence="12" id="KW-1185">Reference proteome</keyword>
<evidence type="ECO:0000256" key="9">
    <source>
        <dbReference type="SAM" id="MobiDB-lite"/>
    </source>
</evidence>
<dbReference type="CDD" id="cd16917">
    <property type="entry name" value="HATPase_UhpB-NarQ-NarX-like"/>
    <property type="match status" value="1"/>
</dbReference>
<feature type="compositionally biased region" description="Low complexity" evidence="9">
    <location>
        <begin position="25"/>
        <end position="36"/>
    </location>
</feature>
<dbReference type="Proteomes" id="UP000270343">
    <property type="component" value="Unassembled WGS sequence"/>
</dbReference>
<organism evidence="11 12">
    <name type="scientific">Streptomyces klenkii</name>
    <dbReference type="NCBI Taxonomy" id="1420899"/>
    <lineage>
        <taxon>Bacteria</taxon>
        <taxon>Bacillati</taxon>
        <taxon>Actinomycetota</taxon>
        <taxon>Actinomycetes</taxon>
        <taxon>Kitasatosporales</taxon>
        <taxon>Streptomycetaceae</taxon>
        <taxon>Streptomyces</taxon>
    </lineage>
</organism>